<accession>A0A077ZXC3</accession>
<reference evidence="3 4" key="1">
    <citation type="submission" date="2014-06" db="EMBL/GenBank/DDBJ databases">
        <authorList>
            <person name="Swart Estienne"/>
        </authorList>
    </citation>
    <scope>NUCLEOTIDE SEQUENCE [LARGE SCALE GENOMIC DNA]</scope>
    <source>
        <strain evidence="3 4">130c</strain>
    </source>
</reference>
<dbReference type="InterPro" id="IPR016024">
    <property type="entry name" value="ARM-type_fold"/>
</dbReference>
<keyword evidence="1" id="KW-0175">Coiled coil</keyword>
<dbReference type="InterPro" id="IPR011989">
    <property type="entry name" value="ARM-like"/>
</dbReference>
<evidence type="ECO:0000313" key="3">
    <source>
        <dbReference type="EMBL" id="CDW74550.1"/>
    </source>
</evidence>
<dbReference type="InParanoid" id="A0A077ZXC3"/>
<dbReference type="InterPro" id="IPR057600">
    <property type="entry name" value="TORTIFOLIA1/SINE1-2_N"/>
</dbReference>
<evidence type="ECO:0000259" key="2">
    <source>
        <dbReference type="Pfam" id="PF24714"/>
    </source>
</evidence>
<name>A0A077ZXC3_STYLE</name>
<proteinExistence type="predicted"/>
<gene>
    <name evidence="3" type="primary">Contig5347.g5722</name>
    <name evidence="3" type="ORF">STYLEM_3530</name>
</gene>
<protein>
    <submittedName>
        <fullName evidence="3">Microtubule-associated protein spiral2-like</fullName>
    </submittedName>
</protein>
<dbReference type="EMBL" id="CCKQ01003435">
    <property type="protein sequence ID" value="CDW74550.1"/>
    <property type="molecule type" value="Genomic_DNA"/>
</dbReference>
<dbReference type="SUPFAM" id="SSF48371">
    <property type="entry name" value="ARM repeat"/>
    <property type="match status" value="1"/>
</dbReference>
<dbReference type="Proteomes" id="UP000039865">
    <property type="component" value="Unassembled WGS sequence"/>
</dbReference>
<dbReference type="GO" id="GO:0005874">
    <property type="term" value="C:microtubule"/>
    <property type="evidence" value="ECO:0007669"/>
    <property type="project" value="InterPro"/>
</dbReference>
<organism evidence="3 4">
    <name type="scientific">Stylonychia lemnae</name>
    <name type="common">Ciliate</name>
    <dbReference type="NCBI Taxonomy" id="5949"/>
    <lineage>
        <taxon>Eukaryota</taxon>
        <taxon>Sar</taxon>
        <taxon>Alveolata</taxon>
        <taxon>Ciliophora</taxon>
        <taxon>Intramacronucleata</taxon>
        <taxon>Spirotrichea</taxon>
        <taxon>Stichotrichia</taxon>
        <taxon>Sporadotrichida</taxon>
        <taxon>Oxytrichidae</taxon>
        <taxon>Stylonychinae</taxon>
        <taxon>Stylonychia</taxon>
    </lineage>
</organism>
<dbReference type="PANTHER" id="PTHR31355:SF7">
    <property type="entry name" value="MICROTUBULE-ASSOCIATED PROTEIN TORTIFOLIA1"/>
    <property type="match status" value="1"/>
</dbReference>
<feature type="coiled-coil region" evidence="1">
    <location>
        <begin position="224"/>
        <end position="251"/>
    </location>
</feature>
<dbReference type="PANTHER" id="PTHR31355">
    <property type="entry name" value="MICROTUBULE-ASSOCIATED PROTEIN TORTIFOLIA1"/>
    <property type="match status" value="1"/>
</dbReference>
<evidence type="ECO:0000313" key="4">
    <source>
        <dbReference type="Proteomes" id="UP000039865"/>
    </source>
</evidence>
<feature type="domain" description="TORTIFOLIA1/SINE1-2 N-terminal" evidence="2">
    <location>
        <begin position="1"/>
        <end position="218"/>
    </location>
</feature>
<dbReference type="InterPro" id="IPR033337">
    <property type="entry name" value="TORTIFOLIA1/SINE1-2"/>
</dbReference>
<dbReference type="AlphaFoldDB" id="A0A077ZXC3"/>
<dbReference type="GO" id="GO:0008017">
    <property type="term" value="F:microtubule binding"/>
    <property type="evidence" value="ECO:0007669"/>
    <property type="project" value="InterPro"/>
</dbReference>
<keyword evidence="4" id="KW-1185">Reference proteome</keyword>
<dbReference type="OrthoDB" id="298726at2759"/>
<dbReference type="Pfam" id="PF24714">
    <property type="entry name" value="TOR1L1_N"/>
    <property type="match status" value="1"/>
</dbReference>
<dbReference type="Gene3D" id="1.25.10.10">
    <property type="entry name" value="Leucine-rich Repeat Variant"/>
    <property type="match status" value="1"/>
</dbReference>
<sequence>MGVAAEIFQEKLISYLPKIMTFFGKRIKDSDQILHSPISDSIGILSHQLLRNIEDQQTQQEQVAVIFKQVYLSVLQANKIQQLCAAQCLGKVISNVPVALIKGSLGKICTKISEFFQNNAIKCKTQLLEVLIILVNTVGIEIHSHVPTLIQHIATSMENSDFSTRKQAIDLVLNIAKISPQSLRPYRKEINTILNQLRFDKIKPVRESTNEVLNLFKEIPELFYGEEERLREQEQKEKQKLDQQKKQEIKKEIVKRNPKIIQNEDLNGTITINGVVFADNGGGKQSKEDKAPLIIETRDDGKKLTSATQKRREAKINTQKHNKSKNKSILLIPIDDQKEQQKEHESIFKRNQINKDFLKQSGKGGGIEIFAPDSFKDNLSDNVDNNSQRDQPRIVTNLEEMPHGRDTAMKQAGFPQMTTIFPNDQAFDESGRRSDTSQRSIELLRNNNHIRSNNQYMEINEEQDYQDQDREEQYEESMAQNRKVIKPYLGENQSIRDQQFIPKEWQNKCKPFKTLLEMNLEGQDKEFMQWTRKYSMYRCLESARQFIESDIRLNRNRSPESARMSIINNQRQNQGSDWDQINQLILQNKVREAYQIAVQKSDDDLILLKLMGKTGICFKKLLKGEDAKSKQLVEFLVQRIIAILTTKDFVNVLLPWITDLSVIFVDYKDNRGQSDIISQTVVSDLIEVLIALMNDTKSGIDDQQKNEINRIYENLSQAFSITESKAVV</sequence>
<evidence type="ECO:0000256" key="1">
    <source>
        <dbReference type="SAM" id="Coils"/>
    </source>
</evidence>